<name>A0A5J9SUU0_9POAL</name>
<dbReference type="Gramene" id="TVU02761">
    <property type="protein sequence ID" value="TVU02761"/>
    <property type="gene ID" value="EJB05_51730"/>
</dbReference>
<proteinExistence type="predicted"/>
<keyword evidence="3" id="KW-1185">Reference proteome</keyword>
<dbReference type="Proteomes" id="UP000324897">
    <property type="component" value="Unassembled WGS sequence"/>
</dbReference>
<evidence type="ECO:0000313" key="3">
    <source>
        <dbReference type="Proteomes" id="UP000324897"/>
    </source>
</evidence>
<protein>
    <submittedName>
        <fullName evidence="2">Uncharacterized protein</fullName>
    </submittedName>
</protein>
<dbReference type="AlphaFoldDB" id="A0A5J9SUU0"/>
<accession>A0A5J9SUU0</accession>
<evidence type="ECO:0000313" key="2">
    <source>
        <dbReference type="EMBL" id="TVU02761.1"/>
    </source>
</evidence>
<gene>
    <name evidence="2" type="ORF">EJB05_51730</name>
</gene>
<dbReference type="EMBL" id="RWGY01000283">
    <property type="protein sequence ID" value="TVU02761.1"/>
    <property type="molecule type" value="Genomic_DNA"/>
</dbReference>
<organism evidence="2 3">
    <name type="scientific">Eragrostis curvula</name>
    <name type="common">weeping love grass</name>
    <dbReference type="NCBI Taxonomy" id="38414"/>
    <lineage>
        <taxon>Eukaryota</taxon>
        <taxon>Viridiplantae</taxon>
        <taxon>Streptophyta</taxon>
        <taxon>Embryophyta</taxon>
        <taxon>Tracheophyta</taxon>
        <taxon>Spermatophyta</taxon>
        <taxon>Magnoliopsida</taxon>
        <taxon>Liliopsida</taxon>
        <taxon>Poales</taxon>
        <taxon>Poaceae</taxon>
        <taxon>PACMAD clade</taxon>
        <taxon>Chloridoideae</taxon>
        <taxon>Eragrostideae</taxon>
        <taxon>Eragrostidinae</taxon>
        <taxon>Eragrostis</taxon>
    </lineage>
</organism>
<feature type="compositionally biased region" description="Low complexity" evidence="1">
    <location>
        <begin position="23"/>
        <end position="33"/>
    </location>
</feature>
<feature type="region of interest" description="Disordered" evidence="1">
    <location>
        <begin position="78"/>
        <end position="100"/>
    </location>
</feature>
<sequence>MATSHSWHNCAPRRPQAPPHLSPTPASSSRFSSSAGWLANMRSKACYLPLVLAHQVLVKMPSKQSVVTEIQFFQGGKNLDNANLDNNNGSSSHPSGNHIS</sequence>
<evidence type="ECO:0000256" key="1">
    <source>
        <dbReference type="SAM" id="MobiDB-lite"/>
    </source>
</evidence>
<feature type="region of interest" description="Disordered" evidence="1">
    <location>
        <begin position="1"/>
        <end position="33"/>
    </location>
</feature>
<comment type="caution">
    <text evidence="2">The sequence shown here is derived from an EMBL/GenBank/DDBJ whole genome shotgun (WGS) entry which is preliminary data.</text>
</comment>
<reference evidence="2 3" key="1">
    <citation type="journal article" date="2019" name="Sci. Rep.">
        <title>A high-quality genome of Eragrostis curvula grass provides insights into Poaceae evolution and supports new strategies to enhance forage quality.</title>
        <authorList>
            <person name="Carballo J."/>
            <person name="Santos B.A.C.M."/>
            <person name="Zappacosta D."/>
            <person name="Garbus I."/>
            <person name="Selva J.P."/>
            <person name="Gallo C.A."/>
            <person name="Diaz A."/>
            <person name="Albertini E."/>
            <person name="Caccamo M."/>
            <person name="Echenique V."/>
        </authorList>
    </citation>
    <scope>NUCLEOTIDE SEQUENCE [LARGE SCALE GENOMIC DNA]</scope>
    <source>
        <strain evidence="3">cv. Victoria</strain>
        <tissue evidence="2">Leaf</tissue>
    </source>
</reference>